<organism evidence="1 2">
    <name type="scientific">Schistosoma mattheei</name>
    <dbReference type="NCBI Taxonomy" id="31246"/>
    <lineage>
        <taxon>Eukaryota</taxon>
        <taxon>Metazoa</taxon>
        <taxon>Spiralia</taxon>
        <taxon>Lophotrochozoa</taxon>
        <taxon>Platyhelminthes</taxon>
        <taxon>Trematoda</taxon>
        <taxon>Digenea</taxon>
        <taxon>Strigeidida</taxon>
        <taxon>Schistosomatoidea</taxon>
        <taxon>Schistosomatidae</taxon>
        <taxon>Schistosoma</taxon>
    </lineage>
</organism>
<dbReference type="InterPro" id="IPR018163">
    <property type="entry name" value="Thr/Ala-tRNA-synth_IIc_edit"/>
</dbReference>
<dbReference type="GO" id="GO:0006419">
    <property type="term" value="P:alanyl-tRNA aminoacylation"/>
    <property type="evidence" value="ECO:0007669"/>
    <property type="project" value="TreeGrafter"/>
</dbReference>
<dbReference type="Proteomes" id="UP000269396">
    <property type="component" value="Unassembled WGS sequence"/>
</dbReference>
<dbReference type="AlphaFoldDB" id="A0A3P7ZTG8"/>
<dbReference type="SUPFAM" id="SSF55186">
    <property type="entry name" value="ThrRS/AlaRS common domain"/>
    <property type="match status" value="1"/>
</dbReference>
<accession>A0A3P7ZTG8</accession>
<proteinExistence type="predicted"/>
<evidence type="ECO:0000313" key="2">
    <source>
        <dbReference type="Proteomes" id="UP000269396"/>
    </source>
</evidence>
<dbReference type="Gene3D" id="3.30.980.10">
    <property type="entry name" value="Threonyl-trna Synthetase, Chain A, domain 2"/>
    <property type="match status" value="1"/>
</dbReference>
<dbReference type="InterPro" id="IPR050058">
    <property type="entry name" value="Ala-tRNA_ligase"/>
</dbReference>
<reference evidence="1 2" key="1">
    <citation type="submission" date="2018-11" db="EMBL/GenBank/DDBJ databases">
        <authorList>
            <consortium name="Pathogen Informatics"/>
        </authorList>
    </citation>
    <scope>NUCLEOTIDE SEQUENCE [LARGE SCALE GENOMIC DNA]</scope>
    <source>
        <strain>Denwood</strain>
        <strain evidence="2">Zambia</strain>
    </source>
</reference>
<evidence type="ECO:0008006" key="3">
    <source>
        <dbReference type="Google" id="ProtNLM"/>
    </source>
</evidence>
<dbReference type="EMBL" id="UZAL01002136">
    <property type="protein sequence ID" value="VDO81453.1"/>
    <property type="molecule type" value="Genomic_DNA"/>
</dbReference>
<sequence>MFQIDLNGYEKAKEEAQIRSQSRKCTGGSIVDLDVHALAELKSKNISVTDDSDKFVYTSDLNGNYVFPDSEATVLAIRYENKFVTEFSILDIQCRGGYILHIGTLHGKLNVGSRVLLSLDTVRRTALMRNHTGTHVLNFALRELVDESEQKGSLVAPDRLRFDFTAKVKI</sequence>
<evidence type="ECO:0000313" key="1">
    <source>
        <dbReference type="EMBL" id="VDO81453.1"/>
    </source>
</evidence>
<name>A0A3P7ZTG8_9TREM</name>
<gene>
    <name evidence="1" type="ORF">SMTD_LOCUS1794</name>
</gene>
<dbReference type="GO" id="GO:0000166">
    <property type="term" value="F:nucleotide binding"/>
    <property type="evidence" value="ECO:0007669"/>
    <property type="project" value="InterPro"/>
</dbReference>
<dbReference type="PANTHER" id="PTHR11777">
    <property type="entry name" value="ALANYL-TRNA SYNTHETASE"/>
    <property type="match status" value="1"/>
</dbReference>
<dbReference type="GO" id="GO:0004813">
    <property type="term" value="F:alanine-tRNA ligase activity"/>
    <property type="evidence" value="ECO:0007669"/>
    <property type="project" value="TreeGrafter"/>
</dbReference>
<protein>
    <recommendedName>
        <fullName evidence="3">Alanyl-transfer RNA synthetases family profile domain-containing protein</fullName>
    </recommendedName>
</protein>
<dbReference type="GO" id="GO:0002161">
    <property type="term" value="F:aminoacyl-tRNA deacylase activity"/>
    <property type="evidence" value="ECO:0007669"/>
    <property type="project" value="TreeGrafter"/>
</dbReference>
<dbReference type="PANTHER" id="PTHR11777:SF9">
    <property type="entry name" value="ALANINE--TRNA LIGASE, CYTOPLASMIC"/>
    <property type="match status" value="1"/>
</dbReference>
<keyword evidence="2" id="KW-1185">Reference proteome</keyword>
<dbReference type="GO" id="GO:0005739">
    <property type="term" value="C:mitochondrion"/>
    <property type="evidence" value="ECO:0007669"/>
    <property type="project" value="TreeGrafter"/>
</dbReference>